<evidence type="ECO:0000313" key="2">
    <source>
        <dbReference type="EMBL" id="KAF2004514.1"/>
    </source>
</evidence>
<name>A0A6A5WU97_9PLEO</name>
<organism evidence="2 3">
    <name type="scientific">Amniculicola lignicola CBS 123094</name>
    <dbReference type="NCBI Taxonomy" id="1392246"/>
    <lineage>
        <taxon>Eukaryota</taxon>
        <taxon>Fungi</taxon>
        <taxon>Dikarya</taxon>
        <taxon>Ascomycota</taxon>
        <taxon>Pezizomycotina</taxon>
        <taxon>Dothideomycetes</taxon>
        <taxon>Pleosporomycetidae</taxon>
        <taxon>Pleosporales</taxon>
        <taxon>Amniculicolaceae</taxon>
        <taxon>Amniculicola</taxon>
    </lineage>
</organism>
<accession>A0A6A5WU97</accession>
<keyword evidence="3" id="KW-1185">Reference proteome</keyword>
<feature type="compositionally biased region" description="Basic and acidic residues" evidence="1">
    <location>
        <begin position="1"/>
        <end position="11"/>
    </location>
</feature>
<protein>
    <submittedName>
        <fullName evidence="2">Uncharacterized protein</fullName>
    </submittedName>
</protein>
<evidence type="ECO:0000313" key="3">
    <source>
        <dbReference type="Proteomes" id="UP000799779"/>
    </source>
</evidence>
<feature type="compositionally biased region" description="Basic and acidic residues" evidence="1">
    <location>
        <begin position="33"/>
        <end position="47"/>
    </location>
</feature>
<feature type="region of interest" description="Disordered" evidence="1">
    <location>
        <begin position="1"/>
        <end position="49"/>
    </location>
</feature>
<dbReference type="AlphaFoldDB" id="A0A6A5WU97"/>
<evidence type="ECO:0000256" key="1">
    <source>
        <dbReference type="SAM" id="MobiDB-lite"/>
    </source>
</evidence>
<gene>
    <name evidence="2" type="ORF">P154DRAFT_519375</name>
</gene>
<dbReference type="EMBL" id="ML977567">
    <property type="protein sequence ID" value="KAF2004514.1"/>
    <property type="molecule type" value="Genomic_DNA"/>
</dbReference>
<dbReference type="Proteomes" id="UP000799779">
    <property type="component" value="Unassembled WGS sequence"/>
</dbReference>
<reference evidence="2" key="1">
    <citation type="journal article" date="2020" name="Stud. Mycol.">
        <title>101 Dothideomycetes genomes: a test case for predicting lifestyles and emergence of pathogens.</title>
        <authorList>
            <person name="Haridas S."/>
            <person name="Albert R."/>
            <person name="Binder M."/>
            <person name="Bloem J."/>
            <person name="Labutti K."/>
            <person name="Salamov A."/>
            <person name="Andreopoulos B."/>
            <person name="Baker S."/>
            <person name="Barry K."/>
            <person name="Bills G."/>
            <person name="Bluhm B."/>
            <person name="Cannon C."/>
            <person name="Castanera R."/>
            <person name="Culley D."/>
            <person name="Daum C."/>
            <person name="Ezra D."/>
            <person name="Gonzalez J."/>
            <person name="Henrissat B."/>
            <person name="Kuo A."/>
            <person name="Liang C."/>
            <person name="Lipzen A."/>
            <person name="Lutzoni F."/>
            <person name="Magnuson J."/>
            <person name="Mondo S."/>
            <person name="Nolan M."/>
            <person name="Ohm R."/>
            <person name="Pangilinan J."/>
            <person name="Park H.-J."/>
            <person name="Ramirez L."/>
            <person name="Alfaro M."/>
            <person name="Sun H."/>
            <person name="Tritt A."/>
            <person name="Yoshinaga Y."/>
            <person name="Zwiers L.-H."/>
            <person name="Turgeon B."/>
            <person name="Goodwin S."/>
            <person name="Spatafora J."/>
            <person name="Crous P."/>
            <person name="Grigoriev I."/>
        </authorList>
    </citation>
    <scope>NUCLEOTIDE SEQUENCE</scope>
    <source>
        <strain evidence="2">CBS 123094</strain>
    </source>
</reference>
<sequence>MAEASTPREPRTPSLQRPAMVSQRRPNTTAGARLDRGWPRPGSRDPQNRLACPLLFRGARCVLRR</sequence>
<proteinExistence type="predicted"/>